<dbReference type="AlphaFoldDB" id="A0AAD8PHH5"/>
<evidence type="ECO:0000313" key="4">
    <source>
        <dbReference type="EMBL" id="KAK1553506.1"/>
    </source>
</evidence>
<comment type="caution">
    <text evidence="4">The sequence shown here is derived from an EMBL/GenBank/DDBJ whole genome shotgun (WGS) entry which is preliminary data.</text>
</comment>
<feature type="compositionally biased region" description="Low complexity" evidence="2">
    <location>
        <begin position="128"/>
        <end position="140"/>
    </location>
</feature>
<accession>A0AAD8PHH5</accession>
<protein>
    <recommendedName>
        <fullName evidence="3">Serpin domain-containing protein</fullName>
    </recommendedName>
</protein>
<dbReference type="Proteomes" id="UP001231189">
    <property type="component" value="Unassembled WGS sequence"/>
</dbReference>
<dbReference type="Pfam" id="PF00079">
    <property type="entry name" value="Serpin"/>
    <property type="match status" value="1"/>
</dbReference>
<evidence type="ECO:0000313" key="5">
    <source>
        <dbReference type="Proteomes" id="UP001231189"/>
    </source>
</evidence>
<dbReference type="Gene3D" id="3.30.497.10">
    <property type="entry name" value="Antithrombin, subunit I, domain 2"/>
    <property type="match status" value="1"/>
</dbReference>
<dbReference type="InterPro" id="IPR036186">
    <property type="entry name" value="Serpin_sf"/>
</dbReference>
<organism evidence="4 5">
    <name type="scientific">Lolium multiflorum</name>
    <name type="common">Italian ryegrass</name>
    <name type="synonym">Lolium perenne subsp. multiflorum</name>
    <dbReference type="NCBI Taxonomy" id="4521"/>
    <lineage>
        <taxon>Eukaryota</taxon>
        <taxon>Viridiplantae</taxon>
        <taxon>Streptophyta</taxon>
        <taxon>Embryophyta</taxon>
        <taxon>Tracheophyta</taxon>
        <taxon>Spermatophyta</taxon>
        <taxon>Magnoliopsida</taxon>
        <taxon>Liliopsida</taxon>
        <taxon>Poales</taxon>
        <taxon>Poaceae</taxon>
        <taxon>BOP clade</taxon>
        <taxon>Pooideae</taxon>
        <taxon>Poodae</taxon>
        <taxon>Poeae</taxon>
        <taxon>Poeae Chloroplast Group 2 (Poeae type)</taxon>
        <taxon>Loliodinae</taxon>
        <taxon>Loliinae</taxon>
        <taxon>Lolium</taxon>
    </lineage>
</organism>
<proteinExistence type="inferred from homology"/>
<dbReference type="EMBL" id="JAUUTY010001689">
    <property type="protein sequence ID" value="KAK1553506.1"/>
    <property type="molecule type" value="Genomic_DNA"/>
</dbReference>
<evidence type="ECO:0000256" key="1">
    <source>
        <dbReference type="ARBA" id="ARBA00009500"/>
    </source>
</evidence>
<gene>
    <name evidence="4" type="ORF">QYE76_000064</name>
</gene>
<comment type="similarity">
    <text evidence="1">Belongs to the serpin family.</text>
</comment>
<dbReference type="InterPro" id="IPR023796">
    <property type="entry name" value="Serpin_dom"/>
</dbReference>
<feature type="region of interest" description="Disordered" evidence="2">
    <location>
        <begin position="110"/>
        <end position="140"/>
    </location>
</feature>
<evidence type="ECO:0000259" key="3">
    <source>
        <dbReference type="Pfam" id="PF00079"/>
    </source>
</evidence>
<feature type="domain" description="Serpin" evidence="3">
    <location>
        <begin position="14"/>
        <end position="70"/>
    </location>
</feature>
<name>A0AAD8PHH5_LOLMU</name>
<dbReference type="InterPro" id="IPR042178">
    <property type="entry name" value="Serpin_sf_1"/>
</dbReference>
<evidence type="ECO:0000256" key="2">
    <source>
        <dbReference type="SAM" id="MobiDB-lite"/>
    </source>
</evidence>
<reference evidence="4" key="1">
    <citation type="submission" date="2023-07" db="EMBL/GenBank/DDBJ databases">
        <title>A chromosome-level genome assembly of Lolium multiflorum.</title>
        <authorList>
            <person name="Chen Y."/>
            <person name="Copetti D."/>
            <person name="Kolliker R."/>
            <person name="Studer B."/>
        </authorList>
    </citation>
    <scope>NUCLEOTIDE SEQUENCE</scope>
    <source>
        <strain evidence="4">02402/16</strain>
        <tissue evidence="4">Leaf</tissue>
    </source>
</reference>
<sequence length="140" mass="15202">MQSAGGPSSSQGLAALSAGLARRLADEHAKNNLVFSRLSIYTALALVAAGARGATLEEILLVLGTRSRQELDKFVARAAGDALRDWLRRSARRVRVWRLERPIVPAQARLPRGRGPWSTARTRPRRPPSISAATPMEQLG</sequence>
<keyword evidence="5" id="KW-1185">Reference proteome</keyword>
<dbReference type="SUPFAM" id="SSF56574">
    <property type="entry name" value="Serpins"/>
    <property type="match status" value="1"/>
</dbReference>